<keyword evidence="4" id="KW-1185">Reference proteome</keyword>
<dbReference type="Proteomes" id="UP001201163">
    <property type="component" value="Unassembled WGS sequence"/>
</dbReference>
<feature type="compositionally biased region" description="Low complexity" evidence="2">
    <location>
        <begin position="156"/>
        <end position="166"/>
    </location>
</feature>
<dbReference type="AlphaFoldDB" id="A0AAD4LLH2"/>
<keyword evidence="1" id="KW-0175">Coiled coil</keyword>
<evidence type="ECO:0000256" key="2">
    <source>
        <dbReference type="SAM" id="MobiDB-lite"/>
    </source>
</evidence>
<accession>A0AAD4LLH2</accession>
<feature type="region of interest" description="Disordered" evidence="2">
    <location>
        <begin position="152"/>
        <end position="175"/>
    </location>
</feature>
<comment type="caution">
    <text evidence="3">The sequence shown here is derived from an EMBL/GenBank/DDBJ whole genome shotgun (WGS) entry which is preliminary data.</text>
</comment>
<organism evidence="3 4">
    <name type="scientific">Lactarius akahatsu</name>
    <dbReference type="NCBI Taxonomy" id="416441"/>
    <lineage>
        <taxon>Eukaryota</taxon>
        <taxon>Fungi</taxon>
        <taxon>Dikarya</taxon>
        <taxon>Basidiomycota</taxon>
        <taxon>Agaricomycotina</taxon>
        <taxon>Agaricomycetes</taxon>
        <taxon>Russulales</taxon>
        <taxon>Russulaceae</taxon>
        <taxon>Lactarius</taxon>
    </lineage>
</organism>
<name>A0AAD4LLH2_9AGAM</name>
<evidence type="ECO:0000256" key="1">
    <source>
        <dbReference type="SAM" id="Coils"/>
    </source>
</evidence>
<protein>
    <submittedName>
        <fullName evidence="3">Uncharacterized protein</fullName>
    </submittedName>
</protein>
<reference evidence="3" key="1">
    <citation type="submission" date="2022-01" db="EMBL/GenBank/DDBJ databases">
        <title>Comparative genomics reveals a dynamic genome evolution in the ectomycorrhizal milk-cap (Lactarius) mushrooms.</title>
        <authorList>
            <consortium name="DOE Joint Genome Institute"/>
            <person name="Lebreton A."/>
            <person name="Tang N."/>
            <person name="Kuo A."/>
            <person name="LaButti K."/>
            <person name="Drula E."/>
            <person name="Barry K."/>
            <person name="Clum A."/>
            <person name="Lipzen A."/>
            <person name="Mousain D."/>
            <person name="Ng V."/>
            <person name="Wang R."/>
            <person name="Wang X."/>
            <person name="Dai Y."/>
            <person name="Henrissat B."/>
            <person name="Grigoriev I.V."/>
            <person name="Guerin-Laguette A."/>
            <person name="Yu F."/>
            <person name="Martin F.M."/>
        </authorList>
    </citation>
    <scope>NUCLEOTIDE SEQUENCE</scope>
    <source>
        <strain evidence="3">QP</strain>
    </source>
</reference>
<feature type="coiled-coil region" evidence="1">
    <location>
        <begin position="93"/>
        <end position="127"/>
    </location>
</feature>
<evidence type="ECO:0000313" key="4">
    <source>
        <dbReference type="Proteomes" id="UP001201163"/>
    </source>
</evidence>
<sequence length="495" mass="54260">MIPLKANIQLQVPKGTTVELFALRKPFASLISSDRISPLPLPNQTIWRAVVLLHAGVEVVTSHPPLFLQSALLSANLTIPLNHLVWNPPNAIVASLRSELDATRSELTRFQSDCHKVGREIEDLKRERDFAMADRRSRGPVRDFDRRALRYDARRSSGTRSPSSRTAYDSDHDHDLDELPLMKSCQPVPRTQAAETNLFLRFPDLARKSFKQFQDLNTEIIQLAAGATENGVTSRLGAAFAGLLVSRDHSEEPALLQFGLQACVATCVARLLGVFCVGLPSGDQRAVPPAAYPPACNSTLPSHSALATIPLLKRRWGQLSEPQATSSRWRALTLTHLRVLNPRLEEAAIHDFITQILRAWADVLVLCGCAPSELTLDALRSRYGPQTQRVVRSACALAQVLHEEVMSTNFEVILAKQGHEFDTSCMANAFGTFGETSGTVLCSTELGLRCSTKKNARAAADGLVEGTVDQTMLLLPKVILEGVADILDGKDRADD</sequence>
<proteinExistence type="predicted"/>
<gene>
    <name evidence="3" type="ORF">EDB92DRAFT_1973104</name>
</gene>
<evidence type="ECO:0000313" key="3">
    <source>
        <dbReference type="EMBL" id="KAH8994911.1"/>
    </source>
</evidence>
<dbReference type="EMBL" id="JAKELL010000013">
    <property type="protein sequence ID" value="KAH8994911.1"/>
    <property type="molecule type" value="Genomic_DNA"/>
</dbReference>